<dbReference type="SMART" id="SM00635">
    <property type="entry name" value="BID_2"/>
    <property type="match status" value="2"/>
</dbReference>
<evidence type="ECO:0000256" key="7">
    <source>
        <dbReference type="ARBA" id="ARBA00023180"/>
    </source>
</evidence>
<dbReference type="PANTHER" id="PTHR23019:SF0">
    <property type="entry name" value="NUCLEAR PORE MEMBRANE GLYCOPROTEIN 210"/>
    <property type="match status" value="1"/>
</dbReference>
<dbReference type="SUPFAM" id="SSF49373">
    <property type="entry name" value="Invasin/intimin cell-adhesion fragments"/>
    <property type="match status" value="1"/>
</dbReference>
<dbReference type="InterPro" id="IPR055099">
    <property type="entry name" value="Ig_NUP210_7th"/>
</dbReference>
<dbReference type="GO" id="GO:0031965">
    <property type="term" value="C:nuclear membrane"/>
    <property type="evidence" value="ECO:0007669"/>
    <property type="project" value="UniProtKB-SubCell"/>
</dbReference>
<dbReference type="Pfam" id="PF24902">
    <property type="entry name" value="Ig_NUP210_9th"/>
    <property type="match status" value="1"/>
</dbReference>
<dbReference type="InterPro" id="IPR056898">
    <property type="entry name" value="Ig_NUP210_6th"/>
</dbReference>
<dbReference type="InterPro" id="IPR056899">
    <property type="entry name" value="Ig_NUP210_9th"/>
</dbReference>
<evidence type="ECO:0000256" key="10">
    <source>
        <dbReference type="SAM" id="SignalP"/>
    </source>
</evidence>
<dbReference type="EMBL" id="GHJT01004756">
    <property type="protein sequence ID" value="MOY38727.1"/>
    <property type="molecule type" value="Transcribed_RNA"/>
</dbReference>
<dbReference type="Pfam" id="PF22967">
    <property type="entry name" value="Ig_NUP210_1st"/>
    <property type="match status" value="1"/>
</dbReference>
<keyword evidence="8" id="KW-0539">Nucleus</keyword>
<reference evidence="12" key="1">
    <citation type="submission" date="2019-04" db="EMBL/GenBank/DDBJ databases">
        <title>An insight into the mialome of Ixodes scapularis.</title>
        <authorList>
            <person name="Ribeiro J.M."/>
            <person name="Mather T.N."/>
            <person name="Karim S."/>
        </authorList>
    </citation>
    <scope>NUCLEOTIDE SEQUENCE</scope>
</reference>
<dbReference type="InterPro" id="IPR057586">
    <property type="entry name" value="Ig_NUP210_16th"/>
</dbReference>
<name>A0A4D5RRS1_IXOSC</name>
<dbReference type="Pfam" id="PF02368">
    <property type="entry name" value="Big_2"/>
    <property type="match status" value="1"/>
</dbReference>
<dbReference type="Pfam" id="PF22959">
    <property type="entry name" value="Ig_NUP210_15th"/>
    <property type="match status" value="1"/>
</dbReference>
<keyword evidence="5 9" id="KW-1133">Transmembrane helix</keyword>
<dbReference type="VEuPathDB" id="VectorBase:ISCW005902"/>
<feature type="signal peptide" evidence="10">
    <location>
        <begin position="1"/>
        <end position="19"/>
    </location>
</feature>
<evidence type="ECO:0000256" key="6">
    <source>
        <dbReference type="ARBA" id="ARBA00023136"/>
    </source>
</evidence>
<dbReference type="InterPro" id="IPR008964">
    <property type="entry name" value="Invasin/intimin_cell_adhesion"/>
</dbReference>
<dbReference type="Pfam" id="PF22963">
    <property type="entry name" value="Ig_NUP210_3rd"/>
    <property type="match status" value="1"/>
</dbReference>
<dbReference type="InterPro" id="IPR055094">
    <property type="entry name" value="NUP210_Ig15"/>
</dbReference>
<sequence length="1861" mass="200131">MALKESLLLFGLFLLLCDGARLNVPRVLLPYRQEVATNYSLELIDASPGACYHWSSSQPDLVSVQPANADQCALQALVSAVSHHPARRTAIVTADNSATGEVLSCDVIVDRVHSLDVMTTTRELLLDDSPEMMEVMAHNDQGDTFSSLVGVSFEWSILSEPSAGTQGAVVRFLQSSESPYRSPPGVQFWEQRGLQGWAVLAQGVGTGSATIAVHLAHPDYKEVPGKQVTLLVVANVLLKPSRVFLLEGARIHFRARLVRKGTASELELPSEQYSLHVEDPLVAELDGFSSSVTARSLGHTSMVLRDSHLTLHEYSQQPRAEIYVVKPSYLLFSVTPGDTWGLQEDTEYCVQVSLFDEHHHRLHLSENLVVTMDFPSEHMEVLSSTENGTHHCVRTKGPATTRITGRLEGFRTPAGAIRKAAYKIKGSQEVSIFKRIVVQPPVLLFPWDPVVKPSYSPQARASGGTGSYRWYADNSSVARVSFAPDELSGKATVVTTGPGHTAVVAQDAHNSFSLGKALVSVQPVAELEIVPSLLETDYLNEVLVPVALYGYEDSENKTGRRVFDDCSQIPLTVEVVDEARFLYIQGSHGPPLGQGCLTLRFSCKSVGHSRVYVSYRDGELDLKSTTVLGCHKTLKAVHPAKTVVVAYGSFKDVAFEGGPRPWPMLKQGHYVKLVADNTSLVSIMRIIDPHRNNRDLHVFRILCKDLGETGLELRVGNNASASLPNPARNQASVKFVCGPPSSVELHVKSPKGSRAASCPTEGDKVCVLSSQEVEVEVVVKDPLGRKLANVSSLDVHWELSDYSLATPSSHRDLLIHTDGSAGYRRVSRNFQVIRPKQKSGALTVTAKIVGYNHQILRHSSLPNVHAVSPTVSGSVSLDLVQPARLSSSKVSVFNHPSHSASVSLQDGSGSFQLECSDPAKAKVTLDAATRQIKVVPLGEGSVSVRVHDLCLDLPPLTLEVQLVGLARLHLHTLTKVELGQEIEAHVELEDSLGQSLPPSVLDLVGLRPLLGAPLLEIRPLPGEGDRVRFAVRGSSLGTTSLQFVAGGPGANQVASEALSVQVFAPLKLDPRNITLVVGATFQLWYSGGPQPEGQVEFSLEGNASVASVSTSGVVTASALGSINVAARSLDSDSGVVYSQDVTSVHVVALTSIRIQPALSRMLSGTELPAFATGSNEFETPFSFCSAEPPLLFRWSVSDPRLLALEAPLVQEGLQPREENVCAVRLRALGTPGRVALRLQVSVSEDAPDASRQQLLDNAPLDAQLQIQILPSLELVNPSLPGTGPILLTPHAKLPLKSSRDHEGSVAYALERPEHASLRLEEGPLLASGAHTGSAVLNVSLAEPFGLVHRILTPVEVRPASFLQGLLEPGVRQEPLPRPTLPLGLSCPLAVSLHDELGRRFHATGTRLAHRSSRRDLVRVSEGAANGSLALHCVAAGRTVLRLWDQDNARLQTFVSLRTGPALEPRPDRISVGDVVCFQTPLQAANGSPGVWSQTGDQLAVEPGSGVAVALKPGTALLRYSVAPQLHSTLQVLVHPVATLELLPGHSQLTSLAETRLPVLLASQPSNVHGKCSSRAAPELAVVPPFSCSVEFVNSSLEASAEDFFAAEAGFNFAQGYFCALRPRAGADKPRAMLEAQLEVRATLGPDDDGPWSSALLLFTGPFELHSREVLLSPDQPSTSVLITAGPATHACLRAASSDESRLEVVGLRAVSGRAHTWSLALQAHSTMLWRREPLGVTLDCPATGQREHLVVRMVPLSPSGGLEPDLGWPAVLRSIWAHHQFWLATLVIGAATAAVLIGYRNLLGQQSAVARQPDVFLNTSGENRSPSGVLPYVPWPGSPERLWSVPDPHWSPSQRHSSPAR</sequence>
<dbReference type="VEuPathDB" id="VectorBase:ISCW010656"/>
<keyword evidence="4 10" id="KW-0732">Signal</keyword>
<dbReference type="OrthoDB" id="361283at2759"/>
<evidence type="ECO:0000256" key="5">
    <source>
        <dbReference type="ARBA" id="ARBA00022989"/>
    </source>
</evidence>
<dbReference type="Pfam" id="PF26184">
    <property type="entry name" value="Ig_NUP210_8th"/>
    <property type="match status" value="1"/>
</dbReference>
<comment type="subcellular location">
    <subcellularLocation>
        <location evidence="1">Nucleus membrane</location>
        <topology evidence="1">Single-pass membrane protein</topology>
    </subcellularLocation>
</comment>
<dbReference type="Pfam" id="PF22962">
    <property type="entry name" value="Ig_NUP210_7th"/>
    <property type="match status" value="1"/>
</dbReference>
<evidence type="ECO:0000259" key="11">
    <source>
        <dbReference type="SMART" id="SM00635"/>
    </source>
</evidence>
<dbReference type="Pfam" id="PF26181">
    <property type="entry name" value="Ig_NUP210_13th"/>
    <property type="match status" value="1"/>
</dbReference>
<feature type="chain" id="PRO_5020026798" evidence="10">
    <location>
        <begin position="20"/>
        <end position="1861"/>
    </location>
</feature>
<evidence type="ECO:0000256" key="2">
    <source>
        <dbReference type="ARBA" id="ARBA00007313"/>
    </source>
</evidence>
<feature type="transmembrane region" description="Helical" evidence="9">
    <location>
        <begin position="1781"/>
        <end position="1799"/>
    </location>
</feature>
<proteinExistence type="inferred from homology"/>
<dbReference type="InterPro" id="IPR003343">
    <property type="entry name" value="Big_2"/>
</dbReference>
<dbReference type="InterPro" id="IPR055098">
    <property type="entry name" value="Ig_NUP210_3rd"/>
</dbReference>
<dbReference type="Pfam" id="PF24991">
    <property type="entry name" value="Ig_NUP210_4th"/>
    <property type="match status" value="1"/>
</dbReference>
<dbReference type="VEuPathDB" id="VectorBase:ISCP_011080"/>
<dbReference type="VEuPathDB" id="VectorBase:ISCI010656"/>
<dbReference type="InterPro" id="IPR055096">
    <property type="entry name" value="Ig_NUP210_1st"/>
</dbReference>
<dbReference type="Pfam" id="PF26182">
    <property type="entry name" value="Ig_NUP210_5th"/>
    <property type="match status" value="1"/>
</dbReference>
<evidence type="ECO:0000313" key="12">
    <source>
        <dbReference type="EMBL" id="MOY38727.1"/>
    </source>
</evidence>
<keyword evidence="7" id="KW-0325">Glycoprotein</keyword>
<organism evidence="12">
    <name type="scientific">Ixodes scapularis</name>
    <name type="common">Black-legged tick</name>
    <name type="synonym">Deer tick</name>
    <dbReference type="NCBI Taxonomy" id="6945"/>
    <lineage>
        <taxon>Eukaryota</taxon>
        <taxon>Metazoa</taxon>
        <taxon>Ecdysozoa</taxon>
        <taxon>Arthropoda</taxon>
        <taxon>Chelicerata</taxon>
        <taxon>Arachnida</taxon>
        <taxon>Acari</taxon>
        <taxon>Parasitiformes</taxon>
        <taxon>Ixodida</taxon>
        <taxon>Ixodoidea</taxon>
        <taxon>Ixodidae</taxon>
        <taxon>Ixodinae</taxon>
        <taxon>Ixodes</taxon>
    </lineage>
</organism>
<feature type="domain" description="BIG2" evidence="11">
    <location>
        <begin position="1062"/>
        <end position="1138"/>
    </location>
</feature>
<dbReference type="VEuPathDB" id="VectorBase:ISCW014341"/>
<dbReference type="InterPro" id="IPR055097">
    <property type="entry name" value="Ig_NUP210_2nd"/>
</dbReference>
<dbReference type="Pfam" id="PF24935">
    <property type="entry name" value="Ig_NUP210_6th"/>
    <property type="match status" value="1"/>
</dbReference>
<feature type="domain" description="BIG2" evidence="11">
    <location>
        <begin position="438"/>
        <end position="517"/>
    </location>
</feature>
<evidence type="ECO:0000256" key="1">
    <source>
        <dbReference type="ARBA" id="ARBA00004590"/>
    </source>
</evidence>
<evidence type="ECO:0000256" key="8">
    <source>
        <dbReference type="ARBA" id="ARBA00023242"/>
    </source>
</evidence>
<evidence type="ECO:0000256" key="4">
    <source>
        <dbReference type="ARBA" id="ARBA00022729"/>
    </source>
</evidence>
<dbReference type="InterPro" id="IPR058779">
    <property type="entry name" value="Ig_NUP210_13th"/>
</dbReference>
<dbReference type="VEuPathDB" id="VectorBase:ISCI005902"/>
<dbReference type="PANTHER" id="PTHR23019">
    <property type="entry name" value="NUCLEAR PORE MEMBRANE GLYCOPROTEIN GP210-RELATED"/>
    <property type="match status" value="1"/>
</dbReference>
<dbReference type="InterPro" id="IPR056897">
    <property type="entry name" value="Ig_NUP210_4th"/>
</dbReference>
<dbReference type="Pfam" id="PF25354">
    <property type="entry name" value="Ig_NUP210_16th"/>
    <property type="match status" value="1"/>
</dbReference>
<keyword evidence="3 9" id="KW-0812">Transmembrane</keyword>
<evidence type="ECO:0000256" key="3">
    <source>
        <dbReference type="ARBA" id="ARBA00022692"/>
    </source>
</evidence>
<dbReference type="Pfam" id="PF22969">
    <property type="entry name" value="Ig_NUP210_2nd"/>
    <property type="match status" value="1"/>
</dbReference>
<dbReference type="InterPro" id="IPR045197">
    <property type="entry name" value="NUP210-like"/>
</dbReference>
<comment type="similarity">
    <text evidence="2">Belongs to the NUP210 family.</text>
</comment>
<evidence type="ECO:0000256" key="9">
    <source>
        <dbReference type="SAM" id="Phobius"/>
    </source>
</evidence>
<keyword evidence="6 9" id="KW-0472">Membrane</keyword>
<dbReference type="Pfam" id="PF22957">
    <property type="entry name" value="NUP210_Ig"/>
    <property type="match status" value="1"/>
</dbReference>
<dbReference type="InterPro" id="IPR055095">
    <property type="entry name" value="NUP210_Ig_C"/>
</dbReference>
<accession>A0A4D5RRS1</accession>
<protein>
    <submittedName>
        <fullName evidence="12">Putative nuclear pore membrane glycoprotein 210 isoform x1</fullName>
    </submittedName>
</protein>
<dbReference type="VEuPathDB" id="VectorBase:ISCI014341"/>